<sequence length="338" mass="37730">MFAANFGSGIRLRTGSNPFFSIFKSPQNPPPVVINLPQTLTLAMATLSAPDNRRPTCPSCSRPTSFCLCTRIKTPVLENSIAVTVLQHSVEKKHPLNSAKIAKLGLKNVDIICVSDVLSEAHFDLHFSESNPEMGPRDSVENSKKIEHLPPADISFTIEKKGAITSFVNNWDQNQDFNQLLVAIDGVRNGFTVKKTQRGSDHKYMEEFLIEVPPGSLLLFPSENSIGIEDVNFSVKNLIVLDGTWPKATKMYKENPWLKLLPHLKLDIDKLSLYGEVRRQPKAGCLSSIESIVYALKAIGGEDLKGLDCLLDVFESMVVDQRRCKDERLKFESEIRSM</sequence>
<gene>
    <name evidence="8" type="ORF">LSALG_LOCUS3399</name>
</gene>
<dbReference type="EMBL" id="OX465086">
    <property type="protein sequence ID" value="CAI9262667.1"/>
    <property type="molecule type" value="Genomic_DNA"/>
</dbReference>
<reference evidence="8" key="1">
    <citation type="submission" date="2023-04" db="EMBL/GenBank/DDBJ databases">
        <authorList>
            <person name="Vijverberg K."/>
            <person name="Xiong W."/>
            <person name="Schranz E."/>
        </authorList>
    </citation>
    <scope>NUCLEOTIDE SEQUENCE</scope>
</reference>
<organism evidence="8 9">
    <name type="scientific">Lactuca saligna</name>
    <name type="common">Willowleaf lettuce</name>
    <dbReference type="NCBI Taxonomy" id="75948"/>
    <lineage>
        <taxon>Eukaryota</taxon>
        <taxon>Viridiplantae</taxon>
        <taxon>Streptophyta</taxon>
        <taxon>Embryophyta</taxon>
        <taxon>Tracheophyta</taxon>
        <taxon>Spermatophyta</taxon>
        <taxon>Magnoliopsida</taxon>
        <taxon>eudicotyledons</taxon>
        <taxon>Gunneridae</taxon>
        <taxon>Pentapetalae</taxon>
        <taxon>asterids</taxon>
        <taxon>campanulids</taxon>
        <taxon>Asterales</taxon>
        <taxon>Asteraceae</taxon>
        <taxon>Cichorioideae</taxon>
        <taxon>Cichorieae</taxon>
        <taxon>Lactucinae</taxon>
        <taxon>Lactuca</taxon>
    </lineage>
</organism>
<evidence type="ECO:0000256" key="4">
    <source>
        <dbReference type="ARBA" id="ARBA00022694"/>
    </source>
</evidence>
<dbReference type="GO" id="GO:0016432">
    <property type="term" value="F:tRNA-uridine aminocarboxypropyltransferase activity"/>
    <property type="evidence" value="ECO:0007669"/>
    <property type="project" value="UniProtKB-EC"/>
</dbReference>
<protein>
    <recommendedName>
        <fullName evidence="1">tRNA-uridine aminocarboxypropyltransferase</fullName>
        <ecNumber evidence="1">2.5.1.25</ecNumber>
    </recommendedName>
</protein>
<proteinExistence type="inferred from homology"/>
<evidence type="ECO:0000256" key="6">
    <source>
        <dbReference type="ARBA" id="ARBA00048718"/>
    </source>
</evidence>
<dbReference type="InterPro" id="IPR039262">
    <property type="entry name" value="DTWD2/TAPT"/>
</dbReference>
<evidence type="ECO:0000256" key="1">
    <source>
        <dbReference type="ARBA" id="ARBA00012386"/>
    </source>
</evidence>
<dbReference type="InterPro" id="IPR005636">
    <property type="entry name" value="DTW"/>
</dbReference>
<accession>A0AA35Y6L6</accession>
<keyword evidence="3" id="KW-0949">S-adenosyl-L-methionine</keyword>
<dbReference type="SMART" id="SM01144">
    <property type="entry name" value="DTW"/>
    <property type="match status" value="1"/>
</dbReference>
<keyword evidence="2" id="KW-0808">Transferase</keyword>
<evidence type="ECO:0000259" key="7">
    <source>
        <dbReference type="SMART" id="SM01144"/>
    </source>
</evidence>
<keyword evidence="4" id="KW-0819">tRNA processing</keyword>
<evidence type="ECO:0000313" key="9">
    <source>
        <dbReference type="Proteomes" id="UP001177003"/>
    </source>
</evidence>
<evidence type="ECO:0000256" key="5">
    <source>
        <dbReference type="ARBA" id="ARBA00034489"/>
    </source>
</evidence>
<comment type="similarity">
    <text evidence="5">Belongs to the TDD superfamily. DTWD2 family.</text>
</comment>
<name>A0AA35Y6L6_LACSI</name>
<dbReference type="Proteomes" id="UP001177003">
    <property type="component" value="Chromosome 0"/>
</dbReference>
<dbReference type="PANTHER" id="PTHR21392">
    <property type="entry name" value="TRNA-URIDINE AMINOCARBOXYPROPYLTRANSFERASE 2"/>
    <property type="match status" value="1"/>
</dbReference>
<dbReference type="GO" id="GO:0008033">
    <property type="term" value="P:tRNA processing"/>
    <property type="evidence" value="ECO:0007669"/>
    <property type="project" value="UniProtKB-KW"/>
</dbReference>
<dbReference type="PANTHER" id="PTHR21392:SF0">
    <property type="entry name" value="TRNA-URIDINE AMINOCARBOXYPROPYLTRANSFERASE 2"/>
    <property type="match status" value="1"/>
</dbReference>
<dbReference type="AlphaFoldDB" id="A0AA35Y6L6"/>
<dbReference type="EC" id="2.5.1.25" evidence="1"/>
<dbReference type="Pfam" id="PF03942">
    <property type="entry name" value="DTW"/>
    <property type="match status" value="1"/>
</dbReference>
<evidence type="ECO:0000256" key="2">
    <source>
        <dbReference type="ARBA" id="ARBA00022679"/>
    </source>
</evidence>
<keyword evidence="9" id="KW-1185">Reference proteome</keyword>
<evidence type="ECO:0000256" key="3">
    <source>
        <dbReference type="ARBA" id="ARBA00022691"/>
    </source>
</evidence>
<evidence type="ECO:0000313" key="8">
    <source>
        <dbReference type="EMBL" id="CAI9262667.1"/>
    </source>
</evidence>
<comment type="catalytic activity">
    <reaction evidence="6">
        <text>a uridine in tRNA + S-adenosyl-L-methionine = a 3-[(3S)-3-amino-3-carboxypropyl]uridine in tRNA + S-methyl-5'-thioadenosine + H(+)</text>
        <dbReference type="Rhea" id="RHEA:62432"/>
        <dbReference type="Rhea" id="RHEA-COMP:13339"/>
        <dbReference type="Rhea" id="RHEA-COMP:16092"/>
        <dbReference type="ChEBI" id="CHEBI:15378"/>
        <dbReference type="ChEBI" id="CHEBI:17509"/>
        <dbReference type="ChEBI" id="CHEBI:59789"/>
        <dbReference type="ChEBI" id="CHEBI:65315"/>
        <dbReference type="ChEBI" id="CHEBI:82930"/>
        <dbReference type="EC" id="2.5.1.25"/>
    </reaction>
</comment>
<feature type="domain" description="DTW" evidence="7">
    <location>
        <begin position="53"/>
        <end position="326"/>
    </location>
</feature>